<gene>
    <name evidence="1" type="ORF">CYMTET_16941</name>
</gene>
<organism evidence="1 2">
    <name type="scientific">Cymbomonas tetramitiformis</name>
    <dbReference type="NCBI Taxonomy" id="36881"/>
    <lineage>
        <taxon>Eukaryota</taxon>
        <taxon>Viridiplantae</taxon>
        <taxon>Chlorophyta</taxon>
        <taxon>Pyramimonadophyceae</taxon>
        <taxon>Pyramimonadales</taxon>
        <taxon>Pyramimonadaceae</taxon>
        <taxon>Cymbomonas</taxon>
    </lineage>
</organism>
<proteinExistence type="predicted"/>
<dbReference type="AlphaFoldDB" id="A0AAE0L7N1"/>
<protein>
    <submittedName>
        <fullName evidence="1">Uncharacterized protein</fullName>
    </submittedName>
</protein>
<dbReference type="EMBL" id="LGRX02007487">
    <property type="protein sequence ID" value="KAK3274907.1"/>
    <property type="molecule type" value="Genomic_DNA"/>
</dbReference>
<comment type="caution">
    <text evidence="1">The sequence shown here is derived from an EMBL/GenBank/DDBJ whole genome shotgun (WGS) entry which is preliminary data.</text>
</comment>
<sequence length="205" mass="22590">MEEFIKMNSAKKALCRDRYAKRKKRHLESKNDKVVEKVAAAVSSMAGKMTDEEIWEAEEHDEVPCAFLAVQNCGDQLGVYTGDVLQDSWVYGVAQSEGDLVDLQRELAQQASVAASTVEVVQQRVLHYDSMATRNVINDLCFFEGGTVRAEEAVNFKVMAGEVTASKGAGVVLVNLWNYATGKVDMLSVETQYVPDSPFNLLSAV</sequence>
<evidence type="ECO:0000313" key="1">
    <source>
        <dbReference type="EMBL" id="KAK3274907.1"/>
    </source>
</evidence>
<evidence type="ECO:0000313" key="2">
    <source>
        <dbReference type="Proteomes" id="UP001190700"/>
    </source>
</evidence>
<accession>A0AAE0L7N1</accession>
<name>A0AAE0L7N1_9CHLO</name>
<dbReference type="Proteomes" id="UP001190700">
    <property type="component" value="Unassembled WGS sequence"/>
</dbReference>
<reference evidence="1 2" key="1">
    <citation type="journal article" date="2015" name="Genome Biol. Evol.">
        <title>Comparative Genomics of a Bacterivorous Green Alga Reveals Evolutionary Causalities and Consequences of Phago-Mixotrophic Mode of Nutrition.</title>
        <authorList>
            <person name="Burns J.A."/>
            <person name="Paasch A."/>
            <person name="Narechania A."/>
            <person name="Kim E."/>
        </authorList>
    </citation>
    <scope>NUCLEOTIDE SEQUENCE [LARGE SCALE GENOMIC DNA]</scope>
    <source>
        <strain evidence="1 2">PLY_AMNH</strain>
    </source>
</reference>
<keyword evidence="2" id="KW-1185">Reference proteome</keyword>